<feature type="domain" description="Ion transport" evidence="7">
    <location>
        <begin position="14"/>
        <end position="49"/>
    </location>
</feature>
<name>A0A1I7WWR1_HETBA</name>
<dbReference type="Pfam" id="PF00520">
    <property type="entry name" value="Ion_trans"/>
    <property type="match status" value="1"/>
</dbReference>
<dbReference type="WBParaSite" id="Hba_09618">
    <property type="protein sequence ID" value="Hba_09618"/>
    <property type="gene ID" value="Hba_09618"/>
</dbReference>
<protein>
    <submittedName>
        <fullName evidence="9">Ion_trans domain-containing protein</fullName>
    </submittedName>
</protein>
<evidence type="ECO:0000313" key="8">
    <source>
        <dbReference type="Proteomes" id="UP000095283"/>
    </source>
</evidence>
<dbReference type="GO" id="GO:0005262">
    <property type="term" value="F:calcium channel activity"/>
    <property type="evidence" value="ECO:0007669"/>
    <property type="project" value="TreeGrafter"/>
</dbReference>
<evidence type="ECO:0000256" key="4">
    <source>
        <dbReference type="ARBA" id="ARBA00022989"/>
    </source>
</evidence>
<evidence type="ECO:0000256" key="6">
    <source>
        <dbReference type="SAM" id="Phobius"/>
    </source>
</evidence>
<dbReference type="PANTHER" id="PTHR10582">
    <property type="entry name" value="TRANSIENT RECEPTOR POTENTIAL ION CHANNEL PROTEIN"/>
    <property type="match status" value="1"/>
</dbReference>
<evidence type="ECO:0000256" key="3">
    <source>
        <dbReference type="ARBA" id="ARBA00022737"/>
    </source>
</evidence>
<comment type="subcellular location">
    <subcellularLocation>
        <location evidence="1">Membrane</location>
        <topology evidence="1">Multi-pass membrane protein</topology>
    </subcellularLocation>
</comment>
<keyword evidence="8" id="KW-1185">Reference proteome</keyword>
<dbReference type="GO" id="GO:0098703">
    <property type="term" value="P:calcium ion import across plasma membrane"/>
    <property type="evidence" value="ECO:0007669"/>
    <property type="project" value="TreeGrafter"/>
</dbReference>
<dbReference type="AlphaFoldDB" id="A0A1I7WWR1"/>
<evidence type="ECO:0000259" key="7">
    <source>
        <dbReference type="Pfam" id="PF00520"/>
    </source>
</evidence>
<organism evidence="8 9">
    <name type="scientific">Heterorhabditis bacteriophora</name>
    <name type="common">Entomopathogenic nematode worm</name>
    <dbReference type="NCBI Taxonomy" id="37862"/>
    <lineage>
        <taxon>Eukaryota</taxon>
        <taxon>Metazoa</taxon>
        <taxon>Ecdysozoa</taxon>
        <taxon>Nematoda</taxon>
        <taxon>Chromadorea</taxon>
        <taxon>Rhabditida</taxon>
        <taxon>Rhabditina</taxon>
        <taxon>Rhabditomorpha</taxon>
        <taxon>Strongyloidea</taxon>
        <taxon>Heterorhabditidae</taxon>
        <taxon>Heterorhabditis</taxon>
    </lineage>
</organism>
<dbReference type="PANTHER" id="PTHR10582:SF2">
    <property type="entry name" value="INACTIVE"/>
    <property type="match status" value="1"/>
</dbReference>
<keyword evidence="4 6" id="KW-1133">Transmembrane helix</keyword>
<dbReference type="Proteomes" id="UP000095283">
    <property type="component" value="Unplaced"/>
</dbReference>
<evidence type="ECO:0000256" key="5">
    <source>
        <dbReference type="ARBA" id="ARBA00023136"/>
    </source>
</evidence>
<evidence type="ECO:0000256" key="2">
    <source>
        <dbReference type="ARBA" id="ARBA00022692"/>
    </source>
</evidence>
<proteinExistence type="predicted"/>
<evidence type="ECO:0000313" key="9">
    <source>
        <dbReference type="WBParaSite" id="Hba_09618"/>
    </source>
</evidence>
<dbReference type="InterPro" id="IPR005821">
    <property type="entry name" value="Ion_trans_dom"/>
</dbReference>
<evidence type="ECO:0000256" key="1">
    <source>
        <dbReference type="ARBA" id="ARBA00004141"/>
    </source>
</evidence>
<accession>A0A1I7WWR1</accession>
<keyword evidence="5 6" id="KW-0472">Membrane</keyword>
<keyword evidence="2 6" id="KW-0812">Transmembrane</keyword>
<reference evidence="9" key="1">
    <citation type="submission" date="2016-11" db="UniProtKB">
        <authorList>
            <consortium name="WormBaseParasite"/>
        </authorList>
    </citation>
    <scope>IDENTIFICATION</scope>
</reference>
<dbReference type="GO" id="GO:0005886">
    <property type="term" value="C:plasma membrane"/>
    <property type="evidence" value="ECO:0007669"/>
    <property type="project" value="TreeGrafter"/>
</dbReference>
<sequence>MPPLHLVPDFAKIILKLLFGIYMMVTLIVLINLLIAMMSDTYQRIQAQSDKVDNGEIITSSQGTSDY</sequence>
<feature type="transmembrane region" description="Helical" evidence="6">
    <location>
        <begin position="13"/>
        <end position="35"/>
    </location>
</feature>
<keyword evidence="3" id="KW-0677">Repeat</keyword>
<dbReference type="InterPro" id="IPR024862">
    <property type="entry name" value="TRPV"/>
</dbReference>